<dbReference type="InterPro" id="IPR036390">
    <property type="entry name" value="WH_DNA-bd_sf"/>
</dbReference>
<evidence type="ECO:0000313" key="2">
    <source>
        <dbReference type="Proteomes" id="UP001228113"/>
    </source>
</evidence>
<protein>
    <recommendedName>
        <fullName evidence="3">BadM/Rrf2 family transcriptional regulator</fullName>
    </recommendedName>
</protein>
<dbReference type="AlphaFoldDB" id="A0AA48KCV1"/>
<dbReference type="Pfam" id="PF02082">
    <property type="entry name" value="Rrf2"/>
    <property type="match status" value="1"/>
</dbReference>
<dbReference type="PANTHER" id="PTHR33221:SF15">
    <property type="entry name" value="HTH-TYPE TRANSCRIPTIONAL REGULATOR YWGB-RELATED"/>
    <property type="match status" value="1"/>
</dbReference>
<dbReference type="EMBL" id="AP027081">
    <property type="protein sequence ID" value="BDU77509.1"/>
    <property type="molecule type" value="Genomic_DNA"/>
</dbReference>
<name>A0AA48KCV1_9BACT</name>
<dbReference type="InterPro" id="IPR000944">
    <property type="entry name" value="Tscrpt_reg_Rrf2"/>
</dbReference>
<dbReference type="PANTHER" id="PTHR33221">
    <property type="entry name" value="WINGED HELIX-TURN-HELIX TRANSCRIPTIONAL REGULATOR, RRF2 FAMILY"/>
    <property type="match status" value="1"/>
</dbReference>
<dbReference type="NCBIfam" id="TIGR00738">
    <property type="entry name" value="rrf2_super"/>
    <property type="match status" value="1"/>
</dbReference>
<dbReference type="GO" id="GO:0003700">
    <property type="term" value="F:DNA-binding transcription factor activity"/>
    <property type="evidence" value="ECO:0007669"/>
    <property type="project" value="TreeGrafter"/>
</dbReference>
<sequence length="160" mass="17582">MQALFDLAHHSHGQPVPLHLIAQRQNLSLPFLEQIFNRLKKAGIVASVRGPKGGYVITRPCNQVTVGDVLRLTDSSFYAAAKEDPVTAKTALRADAKMNELLWKQLSNHITNFMDTISLADLCVESSSNTCPDCTCPEYTKGVQEQLDSGRRPRCAAMLG</sequence>
<reference evidence="1" key="1">
    <citation type="journal article" date="2023" name="Int. J. Syst. Evol. Microbiol.">
        <title>Mesoterricola silvestris gen. nov., sp. nov., Mesoterricola sediminis sp. nov., Geothrix oryzae sp. nov., Geothrix edaphica sp. nov., Geothrix rubra sp. nov., and Geothrix limicola sp. nov., six novel members of Acidobacteriota isolated from soils.</title>
        <authorList>
            <person name="Itoh H."/>
            <person name="Sugisawa Y."/>
            <person name="Mise K."/>
            <person name="Xu Z."/>
            <person name="Kuniyasu M."/>
            <person name="Ushijima N."/>
            <person name="Kawano K."/>
            <person name="Kobayashi E."/>
            <person name="Shiratori Y."/>
            <person name="Masuda Y."/>
            <person name="Senoo K."/>
        </authorList>
    </citation>
    <scope>NUCLEOTIDE SEQUENCE</scope>
    <source>
        <strain evidence="1">W786</strain>
    </source>
</reference>
<dbReference type="PROSITE" id="PS01332">
    <property type="entry name" value="HTH_RRF2_1"/>
    <property type="match status" value="1"/>
</dbReference>
<keyword evidence="2" id="KW-1185">Reference proteome</keyword>
<gene>
    <name evidence="1" type="ORF">METESE_24670</name>
</gene>
<accession>A0AA48KCV1</accession>
<dbReference type="PROSITE" id="PS51197">
    <property type="entry name" value="HTH_RRF2_2"/>
    <property type="match status" value="1"/>
</dbReference>
<evidence type="ECO:0008006" key="3">
    <source>
        <dbReference type="Google" id="ProtNLM"/>
    </source>
</evidence>
<dbReference type="InterPro" id="IPR036388">
    <property type="entry name" value="WH-like_DNA-bd_sf"/>
</dbReference>
<dbReference type="GO" id="GO:0005829">
    <property type="term" value="C:cytosol"/>
    <property type="evidence" value="ECO:0007669"/>
    <property type="project" value="TreeGrafter"/>
</dbReference>
<dbReference type="Proteomes" id="UP001228113">
    <property type="component" value="Chromosome"/>
</dbReference>
<evidence type="ECO:0000313" key="1">
    <source>
        <dbReference type="EMBL" id="BDU77509.1"/>
    </source>
</evidence>
<dbReference type="SUPFAM" id="SSF46785">
    <property type="entry name" value="Winged helix' DNA-binding domain"/>
    <property type="match status" value="1"/>
</dbReference>
<proteinExistence type="predicted"/>
<dbReference type="KEGG" id="msea:METESE_24670"/>
<dbReference type="Gene3D" id="1.10.10.10">
    <property type="entry name" value="Winged helix-like DNA-binding domain superfamily/Winged helix DNA-binding domain"/>
    <property type="match status" value="1"/>
</dbReference>
<dbReference type="InterPro" id="IPR030489">
    <property type="entry name" value="TR_Rrf2-type_CS"/>
</dbReference>
<organism evidence="1 2">
    <name type="scientific">Mesoterricola sediminis</name>
    <dbReference type="NCBI Taxonomy" id="2927980"/>
    <lineage>
        <taxon>Bacteria</taxon>
        <taxon>Pseudomonadati</taxon>
        <taxon>Acidobacteriota</taxon>
        <taxon>Holophagae</taxon>
        <taxon>Holophagales</taxon>
        <taxon>Holophagaceae</taxon>
        <taxon>Mesoterricola</taxon>
    </lineage>
</organism>